<dbReference type="InterPro" id="IPR013783">
    <property type="entry name" value="Ig-like_fold"/>
</dbReference>
<protein>
    <recommendedName>
        <fullName evidence="2">Ig-like domain-containing protein</fullName>
    </recommendedName>
</protein>
<organism evidence="3 4">
    <name type="scientific">Sinocyclocheilus grahami</name>
    <name type="common">Dianchi golden-line fish</name>
    <name type="synonym">Barbus grahami</name>
    <dbReference type="NCBI Taxonomy" id="75366"/>
    <lineage>
        <taxon>Eukaryota</taxon>
        <taxon>Metazoa</taxon>
        <taxon>Chordata</taxon>
        <taxon>Craniata</taxon>
        <taxon>Vertebrata</taxon>
        <taxon>Euteleostomi</taxon>
        <taxon>Actinopterygii</taxon>
        <taxon>Neopterygii</taxon>
        <taxon>Teleostei</taxon>
        <taxon>Ostariophysi</taxon>
        <taxon>Cypriniformes</taxon>
        <taxon>Cyprinidae</taxon>
        <taxon>Cyprininae</taxon>
        <taxon>Sinocyclocheilus</taxon>
    </lineage>
</organism>
<keyword evidence="1" id="KW-0732">Signal</keyword>
<dbReference type="Gene3D" id="2.60.40.10">
    <property type="entry name" value="Immunoglobulins"/>
    <property type="match status" value="1"/>
</dbReference>
<accession>A0A672NQT6</accession>
<dbReference type="Ensembl" id="ENSSGRT00000056654.1">
    <property type="protein sequence ID" value="ENSSGRP00000053020.1"/>
    <property type="gene ID" value="ENSSGRG00000028013.1"/>
</dbReference>
<dbReference type="PROSITE" id="PS50835">
    <property type="entry name" value="IG_LIKE"/>
    <property type="match status" value="1"/>
</dbReference>
<dbReference type="SUPFAM" id="SSF48726">
    <property type="entry name" value="Immunoglobulin"/>
    <property type="match status" value="1"/>
</dbReference>
<evidence type="ECO:0000259" key="2">
    <source>
        <dbReference type="PROSITE" id="PS50835"/>
    </source>
</evidence>
<dbReference type="Pfam" id="PF07686">
    <property type="entry name" value="V-set"/>
    <property type="match status" value="1"/>
</dbReference>
<proteinExistence type="predicted"/>
<evidence type="ECO:0000313" key="4">
    <source>
        <dbReference type="Proteomes" id="UP000472262"/>
    </source>
</evidence>
<dbReference type="InterPro" id="IPR007110">
    <property type="entry name" value="Ig-like_dom"/>
</dbReference>
<dbReference type="AlphaFoldDB" id="A0A672NQT6"/>
<feature type="signal peptide" evidence="1">
    <location>
        <begin position="1"/>
        <end position="19"/>
    </location>
</feature>
<evidence type="ECO:0000256" key="1">
    <source>
        <dbReference type="SAM" id="SignalP"/>
    </source>
</evidence>
<keyword evidence="4" id="KW-1185">Reference proteome</keyword>
<feature type="chain" id="PRO_5025659074" description="Ig-like domain-containing protein" evidence="1">
    <location>
        <begin position="20"/>
        <end position="157"/>
    </location>
</feature>
<dbReference type="InterPro" id="IPR003599">
    <property type="entry name" value="Ig_sub"/>
</dbReference>
<sequence length="157" mass="17929">GKFCLQFSLWGLTVIPLHPLNSLTDKRVNLGQNVTLDCQIDVKDIYWVFQKGTDSPVLILRTFSSESTISRLKNQSLKNKYSSLTLSRLFISNVTINELGIYYCVKTGSFLQLSDGIRLDIIDEELEQLYSTNGEEVRRSYSEFSVCLLNIIFLHGH</sequence>
<dbReference type="InterPro" id="IPR013106">
    <property type="entry name" value="Ig_V-set"/>
</dbReference>
<feature type="domain" description="Ig-like" evidence="2">
    <location>
        <begin position="19"/>
        <end position="114"/>
    </location>
</feature>
<dbReference type="SMART" id="SM00409">
    <property type="entry name" value="IG"/>
    <property type="match status" value="1"/>
</dbReference>
<evidence type="ECO:0000313" key="3">
    <source>
        <dbReference type="Ensembl" id="ENSSGRP00000053020.1"/>
    </source>
</evidence>
<dbReference type="Proteomes" id="UP000472262">
    <property type="component" value="Unassembled WGS sequence"/>
</dbReference>
<dbReference type="InterPro" id="IPR036179">
    <property type="entry name" value="Ig-like_dom_sf"/>
</dbReference>
<dbReference type="OMA" id="DVKDIYW"/>
<dbReference type="InParanoid" id="A0A672NQT6"/>
<reference evidence="3" key="2">
    <citation type="submission" date="2025-09" db="UniProtKB">
        <authorList>
            <consortium name="Ensembl"/>
        </authorList>
    </citation>
    <scope>IDENTIFICATION</scope>
</reference>
<reference evidence="3" key="1">
    <citation type="submission" date="2025-08" db="UniProtKB">
        <authorList>
            <consortium name="Ensembl"/>
        </authorList>
    </citation>
    <scope>IDENTIFICATION</scope>
</reference>
<name>A0A672NQT6_SINGR</name>